<dbReference type="GO" id="GO:0005886">
    <property type="term" value="C:plasma membrane"/>
    <property type="evidence" value="ECO:0007669"/>
    <property type="project" value="UniProtKB-SubCell"/>
</dbReference>
<gene>
    <name evidence="8" type="ORF">ESP70_017095</name>
</gene>
<reference evidence="8" key="1">
    <citation type="submission" date="2019-09" db="EMBL/GenBank/DDBJ databases">
        <authorList>
            <person name="Li J."/>
        </authorList>
    </citation>
    <scope>NUCLEOTIDE SEQUENCE [LARGE SCALE GENOMIC DNA]</scope>
    <source>
        <strain evidence="8">JCM 14732</strain>
    </source>
</reference>
<dbReference type="Pfam" id="PF12823">
    <property type="entry name" value="DUF3817"/>
    <property type="match status" value="1"/>
</dbReference>
<dbReference type="PANTHER" id="PTHR40077">
    <property type="entry name" value="MEMBRANE PROTEIN-RELATED"/>
    <property type="match status" value="1"/>
</dbReference>
<organism evidence="8 9">
    <name type="scientific">Aeromicrobium ginsengisoli</name>
    <dbReference type="NCBI Taxonomy" id="363867"/>
    <lineage>
        <taxon>Bacteria</taxon>
        <taxon>Bacillati</taxon>
        <taxon>Actinomycetota</taxon>
        <taxon>Actinomycetes</taxon>
        <taxon>Propionibacteriales</taxon>
        <taxon>Nocardioidaceae</taxon>
        <taxon>Aeromicrobium</taxon>
    </lineage>
</organism>
<accession>A0A5M4FC42</accession>
<evidence type="ECO:0000313" key="8">
    <source>
        <dbReference type="EMBL" id="KAA1395851.1"/>
    </source>
</evidence>
<evidence type="ECO:0000313" key="9">
    <source>
        <dbReference type="Proteomes" id="UP000380867"/>
    </source>
</evidence>
<evidence type="ECO:0000256" key="5">
    <source>
        <dbReference type="ARBA" id="ARBA00023136"/>
    </source>
</evidence>
<dbReference type="RefSeq" id="WP_149690500.1">
    <property type="nucleotide sequence ID" value="NZ_SDPQ02000003.1"/>
</dbReference>
<comment type="caution">
    <text evidence="8">The sequence shown here is derived from an EMBL/GenBank/DDBJ whole genome shotgun (WGS) entry which is preliminary data.</text>
</comment>
<evidence type="ECO:0000256" key="2">
    <source>
        <dbReference type="ARBA" id="ARBA00022475"/>
    </source>
</evidence>
<evidence type="ECO:0000259" key="7">
    <source>
        <dbReference type="Pfam" id="PF12823"/>
    </source>
</evidence>
<evidence type="ECO:0000256" key="4">
    <source>
        <dbReference type="ARBA" id="ARBA00022989"/>
    </source>
</evidence>
<dbReference type="OrthoDB" id="3396203at2"/>
<protein>
    <submittedName>
        <fullName evidence="8">DUF3817 domain-containing protein</fullName>
    </submittedName>
</protein>
<dbReference type="AlphaFoldDB" id="A0A5M4FC42"/>
<proteinExistence type="predicted"/>
<feature type="transmembrane region" description="Helical" evidence="6">
    <location>
        <begin position="54"/>
        <end position="71"/>
    </location>
</feature>
<keyword evidence="2" id="KW-1003">Cell membrane</keyword>
<sequence length="116" mass="12543">MNPSTVRTIFRTVAIAEAFSWALLLAAMFCKWILKSEPFGLHEGGVPVAGPIHGGIFLVYVVVSLISAYVFKWNRNTTLLALGSSIPPFCTYWFEKVADGKGLLSKPEPVGATSAP</sequence>
<keyword evidence="3 6" id="KW-0812">Transmembrane</keyword>
<evidence type="ECO:0000256" key="6">
    <source>
        <dbReference type="SAM" id="Phobius"/>
    </source>
</evidence>
<keyword evidence="4 6" id="KW-1133">Transmembrane helix</keyword>
<keyword evidence="9" id="KW-1185">Reference proteome</keyword>
<dbReference type="Proteomes" id="UP000380867">
    <property type="component" value="Unassembled WGS sequence"/>
</dbReference>
<dbReference type="NCBIfam" id="TIGR03954">
    <property type="entry name" value="integ_memb_HG"/>
    <property type="match status" value="1"/>
</dbReference>
<keyword evidence="5 6" id="KW-0472">Membrane</keyword>
<dbReference type="PANTHER" id="PTHR40077:SF1">
    <property type="entry name" value="MEMBRANE PROTEIN"/>
    <property type="match status" value="1"/>
</dbReference>
<dbReference type="EMBL" id="SDPQ02000003">
    <property type="protein sequence ID" value="KAA1395851.1"/>
    <property type="molecule type" value="Genomic_DNA"/>
</dbReference>
<dbReference type="InterPro" id="IPR023845">
    <property type="entry name" value="DUF3817_TM"/>
</dbReference>
<evidence type="ECO:0000256" key="3">
    <source>
        <dbReference type="ARBA" id="ARBA00022692"/>
    </source>
</evidence>
<name>A0A5M4FC42_9ACTN</name>
<comment type="subcellular location">
    <subcellularLocation>
        <location evidence="1">Cell membrane</location>
        <topology evidence="1">Multi-pass membrane protein</topology>
    </subcellularLocation>
</comment>
<feature type="domain" description="DUF3817" evidence="7">
    <location>
        <begin position="8"/>
        <end position="97"/>
    </location>
</feature>
<feature type="transmembrane region" description="Helical" evidence="6">
    <location>
        <begin position="12"/>
        <end position="34"/>
    </location>
</feature>
<evidence type="ECO:0000256" key="1">
    <source>
        <dbReference type="ARBA" id="ARBA00004651"/>
    </source>
</evidence>